<accession>A0ABW4LAE9</accession>
<evidence type="ECO:0000313" key="3">
    <source>
        <dbReference type="Proteomes" id="UP001597347"/>
    </source>
</evidence>
<comment type="caution">
    <text evidence="2">The sequence shown here is derived from an EMBL/GenBank/DDBJ whole genome shotgun (WGS) entry which is preliminary data.</text>
</comment>
<evidence type="ECO:0000313" key="2">
    <source>
        <dbReference type="EMBL" id="MFD1720124.1"/>
    </source>
</evidence>
<dbReference type="Proteomes" id="UP001597347">
    <property type="component" value="Unassembled WGS sequence"/>
</dbReference>
<name>A0ABW4LAE9_9MICO</name>
<reference evidence="3" key="1">
    <citation type="journal article" date="2019" name="Int. J. Syst. Evol. Microbiol.">
        <title>The Global Catalogue of Microorganisms (GCM) 10K type strain sequencing project: providing services to taxonomists for standard genome sequencing and annotation.</title>
        <authorList>
            <consortium name="The Broad Institute Genomics Platform"/>
            <consortium name="The Broad Institute Genome Sequencing Center for Infectious Disease"/>
            <person name="Wu L."/>
            <person name="Ma J."/>
        </authorList>
    </citation>
    <scope>NUCLEOTIDE SEQUENCE [LARGE SCALE GENOMIC DNA]</scope>
    <source>
        <strain evidence="3">CGMCC 1.12471</strain>
    </source>
</reference>
<feature type="region of interest" description="Disordered" evidence="1">
    <location>
        <begin position="1"/>
        <end position="21"/>
    </location>
</feature>
<sequence length="52" mass="5100">MPLSVTGRSGGNGAPTSSSNTGAVLLGRLKLFVLMADGLLSISALISIGLGQ</sequence>
<protein>
    <recommendedName>
        <fullName evidence="4">RDD family protein</fullName>
    </recommendedName>
</protein>
<organism evidence="2 3">
    <name type="scientific">Amnibacterium endophyticum</name>
    <dbReference type="NCBI Taxonomy" id="2109337"/>
    <lineage>
        <taxon>Bacteria</taxon>
        <taxon>Bacillati</taxon>
        <taxon>Actinomycetota</taxon>
        <taxon>Actinomycetes</taxon>
        <taxon>Micrococcales</taxon>
        <taxon>Microbacteriaceae</taxon>
        <taxon>Amnibacterium</taxon>
    </lineage>
</organism>
<evidence type="ECO:0000256" key="1">
    <source>
        <dbReference type="SAM" id="MobiDB-lite"/>
    </source>
</evidence>
<proteinExistence type="predicted"/>
<evidence type="ECO:0008006" key="4">
    <source>
        <dbReference type="Google" id="ProtNLM"/>
    </source>
</evidence>
<keyword evidence="3" id="KW-1185">Reference proteome</keyword>
<gene>
    <name evidence="2" type="ORF">ACFSBI_01055</name>
</gene>
<dbReference type="RefSeq" id="WP_377931331.1">
    <property type="nucleotide sequence ID" value="NZ_JBHUEA010000001.1"/>
</dbReference>
<dbReference type="EMBL" id="JBHUEA010000001">
    <property type="protein sequence ID" value="MFD1720124.1"/>
    <property type="molecule type" value="Genomic_DNA"/>
</dbReference>